<dbReference type="Proteomes" id="UP000515160">
    <property type="component" value="Chromosome 3"/>
</dbReference>
<evidence type="ECO:0000313" key="2">
    <source>
        <dbReference type="RefSeq" id="XP_051861839.1"/>
    </source>
</evidence>
<accession>A0A9C6WGI6</accession>
<dbReference type="AlphaFoldDB" id="A0A9C6WGI6"/>
<sequence length="109" mass="12319">MSNSGMPRAASNDDNAMELQQLILRSYKSMNGLVNFYNGQLHDELDDLMLSIQQEDQRQTRCTSDHSSQLTEALDLKCLAGINKLSQYLMMRPSCSSLDLSDGPKFREL</sequence>
<keyword evidence="1" id="KW-1185">Reference proteome</keyword>
<reference evidence="2" key="1">
    <citation type="submission" date="2025-08" db="UniProtKB">
        <authorList>
            <consortium name="RefSeq"/>
        </authorList>
    </citation>
    <scope>IDENTIFICATION</scope>
    <source>
        <strain evidence="2">15112-1751.03</strain>
        <tissue evidence="2">Whole Adult</tissue>
    </source>
</reference>
<protein>
    <submittedName>
        <fullName evidence="2">Uncharacterized protein LOC127565746 isoform X1</fullName>
    </submittedName>
</protein>
<dbReference type="OrthoDB" id="7822374at2759"/>
<dbReference type="GeneID" id="127565746"/>
<gene>
    <name evidence="2" type="primary">LOC127565746</name>
</gene>
<name>A0A9C6WGI6_DROAB</name>
<dbReference type="RefSeq" id="XP_051861839.1">
    <property type="nucleotide sequence ID" value="XM_052005879.1"/>
</dbReference>
<proteinExistence type="predicted"/>
<evidence type="ECO:0000313" key="1">
    <source>
        <dbReference type="Proteomes" id="UP000515160"/>
    </source>
</evidence>
<organism evidence="1 2">
    <name type="scientific">Drosophila albomicans</name>
    <name type="common">Fruit fly</name>
    <dbReference type="NCBI Taxonomy" id="7291"/>
    <lineage>
        <taxon>Eukaryota</taxon>
        <taxon>Metazoa</taxon>
        <taxon>Ecdysozoa</taxon>
        <taxon>Arthropoda</taxon>
        <taxon>Hexapoda</taxon>
        <taxon>Insecta</taxon>
        <taxon>Pterygota</taxon>
        <taxon>Neoptera</taxon>
        <taxon>Endopterygota</taxon>
        <taxon>Diptera</taxon>
        <taxon>Brachycera</taxon>
        <taxon>Muscomorpha</taxon>
        <taxon>Ephydroidea</taxon>
        <taxon>Drosophilidae</taxon>
        <taxon>Drosophila</taxon>
    </lineage>
</organism>